<dbReference type="RefSeq" id="WP_143848880.1">
    <property type="nucleotide sequence ID" value="NZ_VLXZ01000006.1"/>
</dbReference>
<comment type="caution">
    <text evidence="4">The sequence shown here is derived from an EMBL/GenBank/DDBJ whole genome shotgun (WGS) entry which is preliminary data.</text>
</comment>
<evidence type="ECO:0000256" key="2">
    <source>
        <dbReference type="SAM" id="MobiDB-lite"/>
    </source>
</evidence>
<evidence type="ECO:0000256" key="1">
    <source>
        <dbReference type="SAM" id="Coils"/>
    </source>
</evidence>
<feature type="signal peptide" evidence="3">
    <location>
        <begin position="1"/>
        <end position="22"/>
    </location>
</feature>
<feature type="chain" id="PRO_5021750525" description="Helix-turn-helix domain-containing protein" evidence="3">
    <location>
        <begin position="23"/>
        <end position="154"/>
    </location>
</feature>
<feature type="coiled-coil region" evidence="1">
    <location>
        <begin position="13"/>
        <end position="61"/>
    </location>
</feature>
<dbReference type="OrthoDB" id="1708317at2"/>
<evidence type="ECO:0000313" key="4">
    <source>
        <dbReference type="EMBL" id="TSB46433.1"/>
    </source>
</evidence>
<accession>A0A553ZYA9</accession>
<keyword evidence="5" id="KW-1185">Reference proteome</keyword>
<gene>
    <name evidence="4" type="ORF">FN960_11555</name>
</gene>
<protein>
    <recommendedName>
        <fullName evidence="6">Helix-turn-helix domain-containing protein</fullName>
    </recommendedName>
</protein>
<evidence type="ECO:0008006" key="6">
    <source>
        <dbReference type="Google" id="ProtNLM"/>
    </source>
</evidence>
<sequence>MAIAFSLLSLCLAGFLYMRMQAAEQQVNKLEQRLQESDHTREQLEQSLLAFADEMKESNERVLKHVSNGEHQRTEDIQPSVEERKKESLHNEIETEYTPPLPENEVETVTYEQSPQAKIITLHNQGLSSVEIAKQLNMGKGEVELFIKFQQSSK</sequence>
<dbReference type="Pfam" id="PF19610">
    <property type="entry name" value="DUF6115"/>
    <property type="match status" value="1"/>
</dbReference>
<feature type="region of interest" description="Disordered" evidence="2">
    <location>
        <begin position="64"/>
        <end position="105"/>
    </location>
</feature>
<evidence type="ECO:0000256" key="3">
    <source>
        <dbReference type="SAM" id="SignalP"/>
    </source>
</evidence>
<evidence type="ECO:0000313" key="5">
    <source>
        <dbReference type="Proteomes" id="UP000318521"/>
    </source>
</evidence>
<dbReference type="EMBL" id="VLXZ01000006">
    <property type="protein sequence ID" value="TSB46433.1"/>
    <property type="molecule type" value="Genomic_DNA"/>
</dbReference>
<feature type="compositionally biased region" description="Basic and acidic residues" evidence="2">
    <location>
        <begin position="64"/>
        <end position="93"/>
    </location>
</feature>
<reference evidence="4 5" key="1">
    <citation type="submission" date="2019-07" db="EMBL/GenBank/DDBJ databases">
        <authorList>
            <person name="Park Y.J."/>
            <person name="Jeong S.E."/>
            <person name="Jung H.S."/>
        </authorList>
    </citation>
    <scope>NUCLEOTIDE SEQUENCE [LARGE SCALE GENOMIC DNA]</scope>
    <source>
        <strain evidence="5">P16(2019)</strain>
    </source>
</reference>
<organism evidence="4 5">
    <name type="scientific">Alkalicoccobacillus porphyridii</name>
    <dbReference type="NCBI Taxonomy" id="2597270"/>
    <lineage>
        <taxon>Bacteria</taxon>
        <taxon>Bacillati</taxon>
        <taxon>Bacillota</taxon>
        <taxon>Bacilli</taxon>
        <taxon>Bacillales</taxon>
        <taxon>Bacillaceae</taxon>
        <taxon>Alkalicoccobacillus</taxon>
    </lineage>
</organism>
<dbReference type="AlphaFoldDB" id="A0A553ZYA9"/>
<name>A0A553ZYA9_9BACI</name>
<keyword evidence="3" id="KW-0732">Signal</keyword>
<keyword evidence="1" id="KW-0175">Coiled coil</keyword>
<proteinExistence type="predicted"/>
<dbReference type="Proteomes" id="UP000318521">
    <property type="component" value="Unassembled WGS sequence"/>
</dbReference>
<dbReference type="InterPro" id="IPR046118">
    <property type="entry name" value="DUF6115"/>
</dbReference>